<dbReference type="Gene3D" id="3.30.230.10">
    <property type="match status" value="1"/>
</dbReference>
<dbReference type="InterPro" id="IPR000795">
    <property type="entry name" value="T_Tr_GTP-bd_dom"/>
</dbReference>
<dbReference type="Pfam" id="PF00679">
    <property type="entry name" value="EFG_C"/>
    <property type="match status" value="1"/>
</dbReference>
<dbReference type="Gene3D" id="3.40.50.300">
    <property type="entry name" value="P-loop containing nucleotide triphosphate hydrolases"/>
    <property type="match status" value="1"/>
</dbReference>
<evidence type="ECO:0000313" key="7">
    <source>
        <dbReference type="Proteomes" id="UP000326505"/>
    </source>
</evidence>
<dbReference type="PRINTS" id="PR01037">
    <property type="entry name" value="TCRTETOQM"/>
</dbReference>
<dbReference type="SMART" id="SM00889">
    <property type="entry name" value="EFG_IV"/>
    <property type="match status" value="1"/>
</dbReference>
<reference evidence="6 7" key="1">
    <citation type="submission" date="2017-09" db="EMBL/GenBank/DDBJ databases">
        <authorList>
            <person name="Lee N."/>
            <person name="Cho B.-K."/>
        </authorList>
    </citation>
    <scope>NUCLEOTIDE SEQUENCE [LARGE SCALE GENOMIC DNA]</scope>
    <source>
        <strain evidence="6 7">ATCC 27465</strain>
    </source>
</reference>
<dbReference type="SUPFAM" id="SSF54211">
    <property type="entry name" value="Ribosomal protein S5 domain 2-like"/>
    <property type="match status" value="1"/>
</dbReference>
<keyword evidence="8" id="KW-1185">Reference proteome</keyword>
<dbReference type="InterPro" id="IPR005225">
    <property type="entry name" value="Small_GTP-bd"/>
</dbReference>
<evidence type="ECO:0000259" key="4">
    <source>
        <dbReference type="PROSITE" id="PS51722"/>
    </source>
</evidence>
<dbReference type="OrthoDB" id="9801472at2"/>
<dbReference type="InterPro" id="IPR031157">
    <property type="entry name" value="G_TR_CS"/>
</dbReference>
<proteinExistence type="predicted"/>
<dbReference type="NCBIfam" id="TIGR00231">
    <property type="entry name" value="small_GTP"/>
    <property type="match status" value="1"/>
</dbReference>
<dbReference type="InterPro" id="IPR035647">
    <property type="entry name" value="EFG_III/V"/>
</dbReference>
<sequence>MRTTHRTLNLGILAHVDAGKTSLTERLLYEAGAIDAIGSVDAGSTHTDSLDLERRRGITIKSAVVNFRLGSGSSAVSVNLIDTPGHPDFIAEVERVLGVLDGAVLVVSAVEGVQPQTRILMRTLKRLGIPTLLFINKADRRGADDTRVLREAGRRLGVPTVAMGRVTEGLGTHTARVTAFTERDAPFTRGLLDVLTARDDALLAAYVADEASVPYERLHAALVAQTREGRVHPVYVGSAITGAGIRELVAGIKELLPAEHPDTEGALSGRVFKVERGEGGEKVAYARLFSGSLAVRERVAVGDTKAKVTDAAVFDRGALERRTAARAGEIATLRGLAAVRVGDVIGSPLLGRPYDHVFAPPSLETVVVPADPADQGALHMALTRLAEQDPLIGLRQDPGGRELSVSLYGEVQKEVLAASLAEQHLTVAFRQTTPICVERVTGTGAAHEILDEEDNPFLATVGLRVEPGRAGDGVTFRLDVELGSLPPAYMRAVEETVRTTLTQGVYGWQVPDCVVTMTHSGFCSIRSTAGEFRALTPLVLMTALSRAGTVVHEPMHRFVLEVPQEAYAPVALALARHRAVPGTPAARGDAFVVEGHLPADQVHGLERELPELTGGEGVLETSFGHYRATTPPPTRARTDHNPLHREEYLLHAHRRM</sequence>
<dbReference type="Gene3D" id="2.40.30.10">
    <property type="entry name" value="Translation factors"/>
    <property type="match status" value="1"/>
</dbReference>
<dbReference type="EMBL" id="JACHJD010000002">
    <property type="protein sequence ID" value="MBB5102338.1"/>
    <property type="molecule type" value="Genomic_DNA"/>
</dbReference>
<dbReference type="InterPro" id="IPR027417">
    <property type="entry name" value="P-loop_NTPase"/>
</dbReference>
<gene>
    <name evidence="6" type="ORF">CP982_39905</name>
    <name evidence="5" type="ORF">FHS40_001391</name>
</gene>
<dbReference type="PANTHER" id="PTHR43261">
    <property type="entry name" value="TRANSLATION ELONGATION FACTOR G-RELATED"/>
    <property type="match status" value="1"/>
</dbReference>
<keyword evidence="2" id="KW-0648">Protein biosynthesis</keyword>
<dbReference type="InterPro" id="IPR020568">
    <property type="entry name" value="Ribosomal_Su5_D2-typ_SF"/>
</dbReference>
<evidence type="ECO:0000256" key="3">
    <source>
        <dbReference type="ARBA" id="ARBA00023134"/>
    </source>
</evidence>
<dbReference type="PRINTS" id="PR00315">
    <property type="entry name" value="ELONGATNFCT"/>
</dbReference>
<dbReference type="AlphaFoldDB" id="A0A5P2XNR0"/>
<reference evidence="5 8" key="2">
    <citation type="submission" date="2020-08" db="EMBL/GenBank/DDBJ databases">
        <title>Genomic Encyclopedia of Type Strains, Phase III (KMG-III): the genomes of soil and plant-associated and newly described type strains.</title>
        <authorList>
            <person name="Whitman W."/>
        </authorList>
    </citation>
    <scope>NUCLEOTIDE SEQUENCE [LARGE SCALE GENOMIC DNA]</scope>
    <source>
        <strain evidence="5 8">CECT 3146</strain>
    </source>
</reference>
<dbReference type="GO" id="GO:0032790">
    <property type="term" value="P:ribosome disassembly"/>
    <property type="evidence" value="ECO:0007669"/>
    <property type="project" value="TreeGrafter"/>
</dbReference>
<dbReference type="RefSeq" id="WP_150514960.1">
    <property type="nucleotide sequence ID" value="NZ_BMSQ01000009.1"/>
</dbReference>
<dbReference type="PROSITE" id="PS51722">
    <property type="entry name" value="G_TR_2"/>
    <property type="match status" value="1"/>
</dbReference>
<name>A0A5P2XNR0_STRST</name>
<dbReference type="Proteomes" id="UP000549009">
    <property type="component" value="Unassembled WGS sequence"/>
</dbReference>
<evidence type="ECO:0000256" key="1">
    <source>
        <dbReference type="ARBA" id="ARBA00022741"/>
    </source>
</evidence>
<dbReference type="GO" id="GO:0003924">
    <property type="term" value="F:GTPase activity"/>
    <property type="evidence" value="ECO:0007669"/>
    <property type="project" value="InterPro"/>
</dbReference>
<feature type="domain" description="Tr-type G" evidence="4">
    <location>
        <begin position="5"/>
        <end position="262"/>
    </location>
</feature>
<dbReference type="InterPro" id="IPR000640">
    <property type="entry name" value="EFG_V-like"/>
</dbReference>
<dbReference type="GO" id="GO:0006412">
    <property type="term" value="P:translation"/>
    <property type="evidence" value="ECO:0007669"/>
    <property type="project" value="UniProtKB-KW"/>
</dbReference>
<dbReference type="Gene3D" id="3.30.70.870">
    <property type="entry name" value="Elongation Factor G (Translational Gtpase), domain 3"/>
    <property type="match status" value="1"/>
</dbReference>
<dbReference type="Pfam" id="PF00009">
    <property type="entry name" value="GTP_EFTU"/>
    <property type="match status" value="1"/>
</dbReference>
<dbReference type="PROSITE" id="PS00301">
    <property type="entry name" value="G_TR_1"/>
    <property type="match status" value="1"/>
</dbReference>
<dbReference type="PANTHER" id="PTHR43261:SF1">
    <property type="entry name" value="RIBOSOME-RELEASING FACTOR 2, MITOCHONDRIAL"/>
    <property type="match status" value="1"/>
</dbReference>
<dbReference type="Pfam" id="PF03764">
    <property type="entry name" value="EFG_IV"/>
    <property type="match status" value="1"/>
</dbReference>
<dbReference type="InterPro" id="IPR009000">
    <property type="entry name" value="Transl_B-barrel_sf"/>
</dbReference>
<dbReference type="InterPro" id="IPR014721">
    <property type="entry name" value="Ribsml_uS5_D2-typ_fold_subgr"/>
</dbReference>
<keyword evidence="1" id="KW-0547">Nucleotide-binding</keyword>
<dbReference type="SUPFAM" id="SSF52540">
    <property type="entry name" value="P-loop containing nucleoside triphosphate hydrolases"/>
    <property type="match status" value="1"/>
</dbReference>
<evidence type="ECO:0000313" key="8">
    <source>
        <dbReference type="Proteomes" id="UP000549009"/>
    </source>
</evidence>
<dbReference type="InterPro" id="IPR005517">
    <property type="entry name" value="Transl_elong_EFG/EF2_IV"/>
</dbReference>
<dbReference type="SUPFAM" id="SSF54980">
    <property type="entry name" value="EF-G C-terminal domain-like"/>
    <property type="match status" value="2"/>
</dbReference>
<accession>A0A5P2XNR0</accession>
<dbReference type="GO" id="GO:0005525">
    <property type="term" value="F:GTP binding"/>
    <property type="evidence" value="ECO:0007669"/>
    <property type="project" value="UniProtKB-KW"/>
</dbReference>
<evidence type="ECO:0000313" key="6">
    <source>
        <dbReference type="EMBL" id="QEV64102.1"/>
    </source>
</evidence>
<dbReference type="EMBL" id="CP023690">
    <property type="protein sequence ID" value="QEV64102.1"/>
    <property type="molecule type" value="Genomic_DNA"/>
</dbReference>
<dbReference type="SUPFAM" id="SSF50447">
    <property type="entry name" value="Translation proteins"/>
    <property type="match status" value="1"/>
</dbReference>
<dbReference type="Proteomes" id="UP000326505">
    <property type="component" value="Chromosome"/>
</dbReference>
<protein>
    <submittedName>
        <fullName evidence="6">GTP-binding protein</fullName>
    </submittedName>
    <submittedName>
        <fullName evidence="5">Ribosomal protection tetracycline resistance protein</fullName>
    </submittedName>
</protein>
<evidence type="ECO:0000256" key="2">
    <source>
        <dbReference type="ARBA" id="ARBA00022917"/>
    </source>
</evidence>
<dbReference type="KEGG" id="sspb:CP982_39905"/>
<evidence type="ECO:0000313" key="5">
    <source>
        <dbReference type="EMBL" id="MBB5102338.1"/>
    </source>
</evidence>
<organism evidence="6 7">
    <name type="scientific">Streptomyces spectabilis</name>
    <dbReference type="NCBI Taxonomy" id="68270"/>
    <lineage>
        <taxon>Bacteria</taxon>
        <taxon>Bacillati</taxon>
        <taxon>Actinomycetota</taxon>
        <taxon>Actinomycetes</taxon>
        <taxon>Kitasatosporales</taxon>
        <taxon>Streptomycetaceae</taxon>
        <taxon>Streptomyces</taxon>
    </lineage>
</organism>
<keyword evidence="3" id="KW-0342">GTP-binding</keyword>